<evidence type="ECO:0000313" key="3">
    <source>
        <dbReference type="Proteomes" id="UP001174909"/>
    </source>
</evidence>
<sequence length="69" mass="7487">RRIAVTVVPFDAEQAELAASAYERYGKGRGHPAQLNFGDTFAYALASVWGLPLLYKGEDFSHTDTVAAV</sequence>
<feature type="non-terminal residue" evidence="2">
    <location>
        <position position="1"/>
    </location>
</feature>
<evidence type="ECO:0000313" key="2">
    <source>
        <dbReference type="EMBL" id="CAI8013690.1"/>
    </source>
</evidence>
<comment type="caution">
    <text evidence="2">The sequence shown here is derived from an EMBL/GenBank/DDBJ whole genome shotgun (WGS) entry which is preliminary data.</text>
</comment>
<dbReference type="Proteomes" id="UP001174909">
    <property type="component" value="Unassembled WGS sequence"/>
</dbReference>
<dbReference type="InterPro" id="IPR002716">
    <property type="entry name" value="PIN_dom"/>
</dbReference>
<evidence type="ECO:0000259" key="1">
    <source>
        <dbReference type="Pfam" id="PF01850"/>
    </source>
</evidence>
<organism evidence="2 3">
    <name type="scientific">Geodia barretti</name>
    <name type="common">Barrett's horny sponge</name>
    <dbReference type="NCBI Taxonomy" id="519541"/>
    <lineage>
        <taxon>Eukaryota</taxon>
        <taxon>Metazoa</taxon>
        <taxon>Porifera</taxon>
        <taxon>Demospongiae</taxon>
        <taxon>Heteroscleromorpha</taxon>
        <taxon>Tetractinellida</taxon>
        <taxon>Astrophorina</taxon>
        <taxon>Geodiidae</taxon>
        <taxon>Geodia</taxon>
    </lineage>
</organism>
<reference evidence="2" key="1">
    <citation type="submission" date="2023-03" db="EMBL/GenBank/DDBJ databases">
        <authorList>
            <person name="Steffen K."/>
            <person name="Cardenas P."/>
        </authorList>
    </citation>
    <scope>NUCLEOTIDE SEQUENCE</scope>
</reference>
<keyword evidence="3" id="KW-1185">Reference proteome</keyword>
<name>A0AA35WGQ4_GEOBA</name>
<proteinExistence type="predicted"/>
<accession>A0AA35WGQ4</accession>
<feature type="domain" description="PIN" evidence="1">
    <location>
        <begin position="4"/>
        <end position="64"/>
    </location>
</feature>
<dbReference type="EMBL" id="CASHTH010001285">
    <property type="protein sequence ID" value="CAI8013690.1"/>
    <property type="molecule type" value="Genomic_DNA"/>
</dbReference>
<dbReference type="CDD" id="cd09871">
    <property type="entry name" value="PIN_MtVapC28-VapC30-like"/>
    <property type="match status" value="1"/>
</dbReference>
<dbReference type="Pfam" id="PF01850">
    <property type="entry name" value="PIN"/>
    <property type="match status" value="1"/>
</dbReference>
<dbReference type="SUPFAM" id="SSF88723">
    <property type="entry name" value="PIN domain-like"/>
    <property type="match status" value="1"/>
</dbReference>
<gene>
    <name evidence="2" type="ORF">GBAR_LOCUS8643</name>
</gene>
<dbReference type="AlphaFoldDB" id="A0AA35WGQ4"/>
<protein>
    <submittedName>
        <fullName evidence="2">Ribonuclease VapC42</fullName>
    </submittedName>
</protein>
<dbReference type="Gene3D" id="3.40.50.1010">
    <property type="entry name" value="5'-nuclease"/>
    <property type="match status" value="1"/>
</dbReference>
<dbReference type="InterPro" id="IPR029060">
    <property type="entry name" value="PIN-like_dom_sf"/>
</dbReference>